<dbReference type="PRINTS" id="PR01070">
    <property type="entry name" value="ACCCTRFRASEB"/>
</dbReference>
<keyword evidence="7" id="KW-0275">Fatty acid biosynthesis</keyword>
<evidence type="ECO:0000256" key="6">
    <source>
        <dbReference type="ARBA" id="ARBA00022840"/>
    </source>
</evidence>
<feature type="binding site" evidence="7">
    <location>
        <position position="506"/>
    </location>
    <ligand>
        <name>Zn(2+)</name>
        <dbReference type="ChEBI" id="CHEBI:29105"/>
    </ligand>
</feature>
<evidence type="ECO:0000256" key="5">
    <source>
        <dbReference type="ARBA" id="ARBA00022833"/>
    </source>
</evidence>
<feature type="compositionally biased region" description="Basic and acidic residues" evidence="8">
    <location>
        <begin position="613"/>
        <end position="660"/>
    </location>
</feature>
<dbReference type="GO" id="GO:0005524">
    <property type="term" value="F:ATP binding"/>
    <property type="evidence" value="ECO:0007669"/>
    <property type="project" value="UniProtKB-KW"/>
</dbReference>
<keyword evidence="10" id="KW-0934">Plastid</keyword>
<feature type="region of interest" description="Disordered" evidence="8">
    <location>
        <begin position="312"/>
        <end position="432"/>
    </location>
</feature>
<dbReference type="Pfam" id="PF01039">
    <property type="entry name" value="Carboxyl_trans"/>
    <property type="match status" value="1"/>
</dbReference>
<evidence type="ECO:0000256" key="4">
    <source>
        <dbReference type="ARBA" id="ARBA00022771"/>
    </source>
</evidence>
<feature type="domain" description="CoA carboxyltransferase N-terminal" evidence="9">
    <location>
        <begin position="693"/>
        <end position="953"/>
    </location>
</feature>
<keyword evidence="7" id="KW-0479">Metal-binding</keyword>
<gene>
    <name evidence="7 10" type="primary">accD</name>
</gene>
<dbReference type="HAMAP" id="MF_01395">
    <property type="entry name" value="AcetylCoA_CT_beta"/>
    <property type="match status" value="1"/>
</dbReference>
<comment type="subunit">
    <text evidence="1">Acetyl-CoA carboxylase is a heterohexamer composed of biotin carboxyl carrier protein, biotin carboxylase and 2 subunits each of ACCase subunit alpha and ACCase plastid-coded subunit beta (accD).</text>
</comment>
<keyword evidence="10" id="KW-0150">Chloroplast</keyword>
<keyword evidence="4 7" id="KW-0863">Zinc-finger</keyword>
<keyword evidence="7" id="KW-0444">Lipid biosynthesis</keyword>
<feature type="binding site" evidence="7">
    <location>
        <position position="490"/>
    </location>
    <ligand>
        <name>Zn(2+)</name>
        <dbReference type="ChEBI" id="CHEBI:29105"/>
    </ligand>
</feature>
<feature type="region of interest" description="Disordered" evidence="8">
    <location>
        <begin position="551"/>
        <end position="740"/>
    </location>
</feature>
<comment type="pathway">
    <text evidence="7">Lipid metabolism; malonyl-CoA biosynthesis; malonyl-CoA from acetyl-CoA: step 1/1.</text>
</comment>
<dbReference type="EC" id="2.1.3.15" evidence="7"/>
<accession>A0A2S1NDH9</accession>
<evidence type="ECO:0000256" key="3">
    <source>
        <dbReference type="ARBA" id="ARBA00022741"/>
    </source>
</evidence>
<dbReference type="AlphaFoldDB" id="A0A2S1NDH9"/>
<feature type="binding site" evidence="7">
    <location>
        <position position="487"/>
    </location>
    <ligand>
        <name>Zn(2+)</name>
        <dbReference type="ChEBI" id="CHEBI:29105"/>
    </ligand>
</feature>
<keyword evidence="3 7" id="KW-0547">Nucleotide-binding</keyword>
<dbReference type="Gene3D" id="3.90.226.10">
    <property type="entry name" value="2-enoyl-CoA Hydratase, Chain A, domain 1"/>
    <property type="match status" value="2"/>
</dbReference>
<dbReference type="GO" id="GO:0009570">
    <property type="term" value="C:chloroplast stroma"/>
    <property type="evidence" value="ECO:0007669"/>
    <property type="project" value="UniProtKB-SubCell"/>
</dbReference>
<dbReference type="UniPathway" id="UPA00655">
    <property type="reaction ID" value="UER00711"/>
</dbReference>
<evidence type="ECO:0000256" key="7">
    <source>
        <dbReference type="HAMAP-Rule" id="MF_01395"/>
    </source>
</evidence>
<protein>
    <recommendedName>
        <fullName evidence="7">Acetyl-coenzyme A carboxylase carboxyl transferase subunit beta, chloroplastic</fullName>
        <shortName evidence="7">ACCase subunit beta</shortName>
        <shortName evidence="7">Acetyl-CoA carboxylase carboxyltransferase subunit beta</shortName>
        <ecNumber evidence="7">2.1.3.15</ecNumber>
    </recommendedName>
</protein>
<dbReference type="InterPro" id="IPR011762">
    <property type="entry name" value="COA_CT_N"/>
</dbReference>
<feature type="region of interest" description="Disordered" evidence="8">
    <location>
        <begin position="123"/>
        <end position="145"/>
    </location>
</feature>
<comment type="subunit">
    <text evidence="7">Acetyl-CoA carboxylase is a heterohexamer composed of biotin carboxyl carrier protein, biotin carboxylase and two subunits each of ACCase subunit alpha and ACCase plastid-coded subunit beta (accD).</text>
</comment>
<feature type="binding site" evidence="7">
    <location>
        <position position="509"/>
    </location>
    <ligand>
        <name>Zn(2+)</name>
        <dbReference type="ChEBI" id="CHEBI:29105"/>
    </ligand>
</feature>
<geneLocation type="chloroplast" evidence="10"/>
<reference evidence="10" key="1">
    <citation type="journal article" date="2018" name="Am. J. Bot.">
        <title>Evolution at the tips: Asclepias phylogenomics and new perspectives on leaf surfaces.</title>
        <authorList>
            <person name="Fishbein M."/>
            <person name="Straub S.C.K."/>
            <person name="Boutte J."/>
            <person name="Hansen K."/>
            <person name="Cronn R.C."/>
            <person name="Liston A."/>
        </authorList>
    </citation>
    <scope>NUCLEOTIDE SEQUENCE</scope>
</reference>
<comment type="cofactor">
    <cofactor evidence="7">
        <name>Zn(2+)</name>
        <dbReference type="ChEBI" id="CHEBI:29105"/>
    </cofactor>
    <text evidence="7">Binds 1 zinc ion per subunit.</text>
</comment>
<keyword evidence="7" id="KW-0276">Fatty acid metabolism</keyword>
<dbReference type="GO" id="GO:0008270">
    <property type="term" value="F:zinc ion binding"/>
    <property type="evidence" value="ECO:0007669"/>
    <property type="project" value="UniProtKB-UniRule"/>
</dbReference>
<dbReference type="GO" id="GO:2001295">
    <property type="term" value="P:malonyl-CoA biosynthetic process"/>
    <property type="evidence" value="ECO:0007669"/>
    <property type="project" value="UniProtKB-UniRule"/>
</dbReference>
<evidence type="ECO:0000256" key="1">
    <source>
        <dbReference type="ARBA" id="ARBA00011842"/>
    </source>
</evidence>
<comment type="similarity">
    <text evidence="7">Belongs to the AccD/PCCB family.</text>
</comment>
<dbReference type="PANTHER" id="PTHR42995">
    <property type="entry name" value="ACETYL-COENZYME A CARBOXYLASE CARBOXYL TRANSFERASE SUBUNIT BETA, CHLOROPLASTIC"/>
    <property type="match status" value="1"/>
</dbReference>
<keyword evidence="7" id="KW-0443">Lipid metabolism</keyword>
<comment type="subcellular location">
    <subcellularLocation>
        <location evidence="7">Plastid</location>
        <location evidence="7">Chloroplast stroma</location>
    </subcellularLocation>
</comment>
<dbReference type="EMBL" id="MG678806">
    <property type="protein sequence ID" value="AWH02239.1"/>
    <property type="molecule type" value="Genomic_DNA"/>
</dbReference>
<sequence length="954" mass="109151">MERRWFLFKKELARRCGLNKSNKSMGSLGPIENTGGIEDSNRKDTTKNIQSCGGRDDSSYSTQYSWNNCINSCINSYLRSEFQLFAGIDLDTCSASYIYRAICRENQNNGETEDSAGIRTYAQASGEGSSNDREGSSNDGEDYFNDRDAKDRELFRQELQAGMKPIFDSLNDSDEQDRESRRQELQAGMNAIFDTLNDLDAQDREFLRQSRELFRQDRDLIRQELEARMNAIKDSSNDIDAQDKHIDLTLTLEHILDAIQGILETVFDDTKDDFYDIDMEGLLNYSDMDAQYILILNDIIDIIDRWNNINDIDAQDSSNDREDSSNDGEDSLNDIDAEDSSNDEEESLNDIEDSSNDIDAEDSDFTLEDSLNDIDAQDSSNDREDSSNDGEESSNDGANSLNDIDAQASSNGGEGSSNDGEESSNDRNTGNTVGHPAWVVCKNCQEPNLRTFLKDNRNICYSCEKDVNEGDGIQNRPNDFGHLWVVCENCDELNYKRLLRKRLNICESCEWHLKMNSPDRLDLSIDPDTWGAMDEDMVSIDPIAFLELISNSGDKNENENENEYEYENECENEYENQNKNENENETENKNEIENKNENEKENKNEYEYENEYENEKENKNENETENKNETENENKNENETECEKENKNEYEYENENKNENETECENEYENKNENETECENENETENKNENETENETEYENENETENKNENETENETEYENENKNENENENENKNETEYENENKYECEYKFYKDRLDAYQTKTGLPDAIQTGIGELNGIPIAVGVMDFEFIGGSMGSVVGEKITRLIEYATNQFLPLIIVCASGGARMQEGSVSLMQMAKISSALYDYQTNKKLFYISILASPTTGGVMASFGTLADIVIAEPNACIAFAGKRVIEQTLKIEVPEGVQETEFLFEKGSFDLVVPRKFLKTVLTELLNMHGFFPLTKNANQNQIEG</sequence>
<feature type="region of interest" description="Disordered" evidence="8">
    <location>
        <begin position="27"/>
        <end position="52"/>
    </location>
</feature>
<feature type="compositionally biased region" description="Basic and acidic residues" evidence="8">
    <location>
        <begin position="720"/>
        <end position="740"/>
    </location>
</feature>
<proteinExistence type="inferred from homology"/>
<dbReference type="InterPro" id="IPR034733">
    <property type="entry name" value="AcCoA_carboxyl_beta"/>
</dbReference>
<dbReference type="InterPro" id="IPR000438">
    <property type="entry name" value="Acetyl_CoA_COase_Trfase_b_su"/>
</dbReference>
<comment type="function">
    <text evidence="7">Component of the acetyl coenzyme A carboxylase (ACC) complex. Biotin carboxylase (BC) catalyzes the carboxylation of biotin on its carrier protein (BCCP) and then the CO(2) group is transferred by the transcarboxylase to acetyl-CoA to form malonyl-CoA.</text>
</comment>
<evidence type="ECO:0000256" key="8">
    <source>
        <dbReference type="SAM" id="MobiDB-lite"/>
    </source>
</evidence>
<dbReference type="GO" id="GO:0006633">
    <property type="term" value="P:fatty acid biosynthetic process"/>
    <property type="evidence" value="ECO:0007669"/>
    <property type="project" value="UniProtKB-KW"/>
</dbReference>
<dbReference type="InterPro" id="IPR029045">
    <property type="entry name" value="ClpP/crotonase-like_dom_sf"/>
</dbReference>
<dbReference type="PANTHER" id="PTHR42995:SF5">
    <property type="entry name" value="ACETYL-COENZYME A CARBOXYLASE CARBOXYL TRANSFERASE SUBUNIT BETA, CHLOROPLASTIC"/>
    <property type="match status" value="1"/>
</dbReference>
<evidence type="ECO:0000313" key="10">
    <source>
        <dbReference type="EMBL" id="AWH02239.1"/>
    </source>
</evidence>
<feature type="compositionally biased region" description="Acidic residues" evidence="8">
    <location>
        <begin position="559"/>
        <end position="574"/>
    </location>
</feature>
<evidence type="ECO:0000256" key="2">
    <source>
        <dbReference type="ARBA" id="ARBA00022679"/>
    </source>
</evidence>
<feature type="compositionally biased region" description="Acidic residues" evidence="8">
    <location>
        <begin position="325"/>
        <end position="376"/>
    </location>
</feature>
<dbReference type="SUPFAM" id="SSF52096">
    <property type="entry name" value="ClpP/crotonase"/>
    <property type="match status" value="1"/>
</dbReference>
<feature type="zinc finger region" description="C4-type" evidence="7">
    <location>
        <begin position="487"/>
        <end position="509"/>
    </location>
</feature>
<feature type="compositionally biased region" description="Acidic residues" evidence="8">
    <location>
        <begin position="691"/>
        <end position="703"/>
    </location>
</feature>
<keyword evidence="5 7" id="KW-0862">Zinc</keyword>
<dbReference type="PROSITE" id="PS50980">
    <property type="entry name" value="COA_CT_NTER"/>
    <property type="match status" value="1"/>
</dbReference>
<comment type="catalytic activity">
    <reaction evidence="7">
        <text>N(6)-carboxybiotinyl-L-lysyl-[protein] + acetyl-CoA = N(6)-biotinyl-L-lysyl-[protein] + malonyl-CoA</text>
        <dbReference type="Rhea" id="RHEA:54728"/>
        <dbReference type="Rhea" id="RHEA-COMP:10505"/>
        <dbReference type="Rhea" id="RHEA-COMP:10506"/>
        <dbReference type="ChEBI" id="CHEBI:57288"/>
        <dbReference type="ChEBI" id="CHEBI:57384"/>
        <dbReference type="ChEBI" id="CHEBI:83144"/>
        <dbReference type="ChEBI" id="CHEBI:83145"/>
        <dbReference type="EC" id="2.1.3.15"/>
    </reaction>
</comment>
<name>A0A2S1NDH9_9GENT</name>
<keyword evidence="6 7" id="KW-0067">ATP-binding</keyword>
<dbReference type="GO" id="GO:0016743">
    <property type="term" value="F:carboxyl- or carbamoyltransferase activity"/>
    <property type="evidence" value="ECO:0007669"/>
    <property type="project" value="UniProtKB-UniRule"/>
</dbReference>
<evidence type="ECO:0000259" key="9">
    <source>
        <dbReference type="PROSITE" id="PS50980"/>
    </source>
</evidence>
<dbReference type="GO" id="GO:0009317">
    <property type="term" value="C:acetyl-CoA carboxylase complex"/>
    <property type="evidence" value="ECO:0007669"/>
    <property type="project" value="InterPro"/>
</dbReference>
<organism evidence="10">
    <name type="scientific">Asclepias alticola</name>
    <dbReference type="NCBI Taxonomy" id="1549865"/>
    <lineage>
        <taxon>Eukaryota</taxon>
        <taxon>Viridiplantae</taxon>
        <taxon>Streptophyta</taxon>
        <taxon>Embryophyta</taxon>
        <taxon>Tracheophyta</taxon>
        <taxon>Spermatophyta</taxon>
        <taxon>Magnoliopsida</taxon>
        <taxon>eudicotyledons</taxon>
        <taxon>Gunneridae</taxon>
        <taxon>Pentapetalae</taxon>
        <taxon>asterids</taxon>
        <taxon>lamiids</taxon>
        <taxon>Gentianales</taxon>
        <taxon>Apocynaceae</taxon>
        <taxon>Asclepiadoideae</taxon>
        <taxon>Asclepiadeae</taxon>
        <taxon>Asclepiadinae</taxon>
        <taxon>Asclepias</taxon>
    </lineage>
</organism>
<feature type="compositionally biased region" description="Basic and acidic residues" evidence="8">
    <location>
        <begin position="576"/>
        <end position="606"/>
    </location>
</feature>
<keyword evidence="2 7" id="KW-0808">Transferase</keyword>
<dbReference type="GO" id="GO:0003989">
    <property type="term" value="F:acetyl-CoA carboxylase activity"/>
    <property type="evidence" value="ECO:0007669"/>
    <property type="project" value="InterPro"/>
</dbReference>